<dbReference type="UniPathway" id="UPA00261">
    <property type="reaction ID" value="UER00373"/>
</dbReference>
<feature type="domain" description="Proline dehydrogenase" evidence="8">
    <location>
        <begin position="202"/>
        <end position="490"/>
    </location>
</feature>
<evidence type="ECO:0000256" key="1">
    <source>
        <dbReference type="ARBA" id="ARBA00004786"/>
    </source>
</evidence>
<dbReference type="Proteomes" id="UP000184600">
    <property type="component" value="Unassembled WGS sequence"/>
</dbReference>
<dbReference type="InterPro" id="IPR002872">
    <property type="entry name" value="Proline_DH_dom"/>
</dbReference>
<dbReference type="Gene3D" id="3.40.605.10">
    <property type="entry name" value="Aldehyde Dehydrogenase, Chain A, domain 1"/>
    <property type="match status" value="1"/>
</dbReference>
<dbReference type="InterPro" id="IPR029041">
    <property type="entry name" value="FAD-linked_oxidoreductase-like"/>
</dbReference>
<evidence type="ECO:0000259" key="8">
    <source>
        <dbReference type="Pfam" id="PF01619"/>
    </source>
</evidence>
<dbReference type="SUPFAM" id="SSF51730">
    <property type="entry name" value="FAD-linked oxidoreductase"/>
    <property type="match status" value="1"/>
</dbReference>
<keyword evidence="11" id="KW-1185">Reference proteome</keyword>
<dbReference type="NCBIfam" id="NF008869">
    <property type="entry name" value="PRK11904.1"/>
    <property type="match status" value="1"/>
</dbReference>
<comment type="similarity">
    <text evidence="5">In the C-terminal section; belongs to the aldehyde dehydrogenase family.</text>
</comment>
<sequence>MFIAMDVLRPEFIEQSADKLWSLISPLYMVDESQWLEQLLPLATPTENEKQEITQKTTELIEAIRADKKSVQMIDALLLEYSLDTQEGILLMCLAEALMRIPDTLTADAFIRDRLSVADWKSHLASSDSVFVNASTWGLMITGKVIGISDIESTHPVNAVNRLIKKFSEPVIRQVMNQAMKIMGHQFVLGQTMQEAHENGLPMREKGYTYSFDMLGEAALTTTDADKYFHDYLSAVESVGGKPHSADPKLAPSLSIKLSALHPRYEAANHDRVMTELYQSLIRLIKRARELDIGITIDAEEMDRLELSLQLFARLYHSAEAKGWGKLGLVVQAYSKRALPVLTWLAGLSAEQGDLIPVRLVKGAYWDSEIKLSQQRGFSDYPVYTRKESSDVSYLACARFLLSEHIRGRLFPQFASHNAQTVTAVAVMASHEDFEFQRLHGMGDGLFHYAMQMYRQAVRIYAPVGNHKDLLPYLVRRLLENGANSSFVHRLVDARCPVSALTEHPVETLQRHEIFRNTEIALPPEIYANRLNSHGINIDIESELRPFQLKVNPWMKFRWTAAPVINGINLFESMIKAGEPVEKMMTPYDRTIEAGQMIMASEEQVEQAVQIAAEAYPSWCEASYDFRSEKLVQFARILEENFAELVALCHLEAGKTIHDCIDEVREAVDFCRYYAIRIHTMAPKDIPGFDLVTRRITLEGRGVFVCISPWNFPLAIFIGQITAALVTGNTVIAKPAEQTSLIAARAVEMMLEAGFPAGVIQLLPGKGADIGMALTRHPLVAGVAFTGSTATAQSINQTLSERDVAPVPLIAETGGMNAMIVDSTALPEQVVRDVMRSAFASAGQRCSALRVLYVQDEIADRIITLIRGAMAELSVGNPCLHSTDVGPVIDLHAREKLFAHIEQMKKTQSLIKQVSLPDECEKGYFVPPSAFEIDSISALEEETFGPVLHVVRYKASQLKEVIEDINHTGYGLTMGIHSRNETTYRWIEKHACIGNCYINRDQVGAVVGVQPFGGQGLSGTGPKAGGPYYLHRFMKTRFSQI</sequence>
<keyword evidence="5" id="KW-0642">Proline metabolism</keyword>
<feature type="domain" description="Aldehyde dehydrogenase" evidence="7">
    <location>
        <begin position="586"/>
        <end position="1037"/>
    </location>
</feature>
<dbReference type="GO" id="GO:0003700">
    <property type="term" value="F:DNA-binding transcription factor activity"/>
    <property type="evidence" value="ECO:0007669"/>
    <property type="project" value="InterPro"/>
</dbReference>
<evidence type="ECO:0000256" key="3">
    <source>
        <dbReference type="ARBA" id="ARBA00023027"/>
    </source>
</evidence>
<dbReference type="Gene3D" id="1.20.5.460">
    <property type="entry name" value="Single helix bin"/>
    <property type="match status" value="1"/>
</dbReference>
<dbReference type="FunFam" id="3.40.309.10:FF:000005">
    <property type="entry name" value="1-pyrroline-5-carboxylate dehydrogenase 1"/>
    <property type="match status" value="1"/>
</dbReference>
<dbReference type="GO" id="GO:0003842">
    <property type="term" value="F:L-glutamate gamma-semialdehyde dehydrogenase activity"/>
    <property type="evidence" value="ECO:0007669"/>
    <property type="project" value="UniProtKB-UniRule"/>
</dbReference>
<dbReference type="SUPFAM" id="SSF81935">
    <property type="entry name" value="N-terminal domain of bifunctional PutA protein"/>
    <property type="match status" value="1"/>
</dbReference>
<evidence type="ECO:0000256" key="5">
    <source>
        <dbReference type="PIRNR" id="PIRNR000197"/>
    </source>
</evidence>
<keyword evidence="3 5" id="KW-0520">NAD</keyword>
<comment type="pathway">
    <text evidence="5">Amino-acid degradation; L-proline degradation into L-glutamate; L-glutamate from L-proline: step 1/2.</text>
</comment>
<dbReference type="PANTHER" id="PTHR42862">
    <property type="entry name" value="DELTA-1-PYRROLINE-5-CARBOXYLATE DEHYDROGENASE 1, ISOFORM A-RELATED"/>
    <property type="match status" value="1"/>
</dbReference>
<dbReference type="PROSITE" id="PS00070">
    <property type="entry name" value="ALDEHYDE_DEHYDR_CYS"/>
    <property type="match status" value="1"/>
</dbReference>
<dbReference type="CDD" id="cd07125">
    <property type="entry name" value="ALDH_PutA-P5CDH"/>
    <property type="match status" value="1"/>
</dbReference>
<feature type="active site" evidence="6">
    <location>
        <position position="812"/>
    </location>
</feature>
<dbReference type="PANTHER" id="PTHR42862:SF1">
    <property type="entry name" value="DELTA-1-PYRROLINE-5-CARBOXYLATE DEHYDROGENASE 2, ISOFORM A-RELATED"/>
    <property type="match status" value="1"/>
</dbReference>
<dbReference type="Gene3D" id="3.40.309.10">
    <property type="entry name" value="Aldehyde Dehydrogenase, Chain A, domain 2"/>
    <property type="match status" value="1"/>
</dbReference>
<keyword evidence="5" id="KW-0274">FAD</keyword>
<dbReference type="GO" id="GO:0004657">
    <property type="term" value="F:proline dehydrogenase activity"/>
    <property type="evidence" value="ECO:0007669"/>
    <property type="project" value="UniProtKB-UniRule"/>
</dbReference>
<dbReference type="AlphaFoldDB" id="A0A1M7YPJ4"/>
<comment type="similarity">
    <text evidence="5">In the N-terminal section; belongs to the proline dehydrogenase family.</text>
</comment>
<dbReference type="EC" id="1.2.1.88" evidence="5"/>
<dbReference type="SUPFAM" id="SSF53720">
    <property type="entry name" value="ALDH-like"/>
    <property type="match status" value="1"/>
</dbReference>
<evidence type="ECO:0000256" key="4">
    <source>
        <dbReference type="ARBA" id="ARBA00048142"/>
    </source>
</evidence>
<comment type="pathway">
    <text evidence="1 5">Amino-acid degradation; L-proline degradation into L-glutamate; L-glutamate from L-proline: step 2/2.</text>
</comment>
<dbReference type="NCBIfam" id="TIGR01238">
    <property type="entry name" value="D1pyr5carbox3"/>
    <property type="match status" value="1"/>
</dbReference>
<accession>A0A1M7YPJ4</accession>
<keyword evidence="5" id="KW-0805">Transcription regulation</keyword>
<dbReference type="PIRSF" id="PIRSF000197">
    <property type="entry name" value="Bifunct_PutA"/>
    <property type="match status" value="1"/>
</dbReference>
<feature type="active site" evidence="6">
    <location>
        <position position="846"/>
    </location>
</feature>
<organism evidence="10 11">
    <name type="scientific">Vibrio quintilis</name>
    <dbReference type="NCBI Taxonomy" id="1117707"/>
    <lineage>
        <taxon>Bacteria</taxon>
        <taxon>Pseudomonadati</taxon>
        <taxon>Pseudomonadota</taxon>
        <taxon>Gammaproteobacteria</taxon>
        <taxon>Vibrionales</taxon>
        <taxon>Vibrionaceae</taxon>
        <taxon>Vibrio</taxon>
    </lineage>
</organism>
<keyword evidence="5" id="KW-0285">Flavoprotein</keyword>
<dbReference type="EC" id="1.5.5.2" evidence="5"/>
<proteinExistence type="inferred from homology"/>
<dbReference type="InterPro" id="IPR025703">
    <property type="entry name" value="Bifunct_PutA"/>
</dbReference>
<comment type="function">
    <text evidence="5">Oxidizes proline to glutamate for use as a carbon and nitrogen source.</text>
</comment>
<dbReference type="Pfam" id="PF14850">
    <property type="entry name" value="Pro_dh-DNA_bdg"/>
    <property type="match status" value="1"/>
</dbReference>
<evidence type="ECO:0000313" key="10">
    <source>
        <dbReference type="EMBL" id="SHO54542.1"/>
    </source>
</evidence>
<comment type="catalytic activity">
    <reaction evidence="5">
        <text>L-proline + a quinone = (S)-1-pyrroline-5-carboxylate + a quinol + H(+)</text>
        <dbReference type="Rhea" id="RHEA:23784"/>
        <dbReference type="ChEBI" id="CHEBI:15378"/>
        <dbReference type="ChEBI" id="CHEBI:17388"/>
        <dbReference type="ChEBI" id="CHEBI:24646"/>
        <dbReference type="ChEBI" id="CHEBI:60039"/>
        <dbReference type="ChEBI" id="CHEBI:132124"/>
        <dbReference type="EC" id="1.5.5.2"/>
    </reaction>
</comment>
<dbReference type="InterPro" id="IPR016160">
    <property type="entry name" value="Ald_DH_CS_CYS"/>
</dbReference>
<keyword evidence="5" id="KW-0804">Transcription</keyword>
<evidence type="ECO:0000256" key="6">
    <source>
        <dbReference type="PIRSR" id="PIRSR000197-1"/>
    </source>
</evidence>
<gene>
    <name evidence="10" type="primary">putA</name>
    <name evidence="10" type="ORF">VQ7734_00256</name>
</gene>
<evidence type="ECO:0000313" key="11">
    <source>
        <dbReference type="Proteomes" id="UP000184600"/>
    </source>
</evidence>
<comment type="cofactor">
    <cofactor evidence="5">
        <name>FAD</name>
        <dbReference type="ChEBI" id="CHEBI:57692"/>
    </cofactor>
</comment>
<dbReference type="OrthoDB" id="9812625at2"/>
<dbReference type="InterPro" id="IPR016161">
    <property type="entry name" value="Ald_DH/histidinol_DH"/>
</dbReference>
<dbReference type="InterPro" id="IPR024082">
    <property type="entry name" value="PRODH_PutA_dom_II"/>
</dbReference>
<dbReference type="InterPro" id="IPR016162">
    <property type="entry name" value="Ald_DH_N"/>
</dbReference>
<dbReference type="InterPro" id="IPR015590">
    <property type="entry name" value="Aldehyde_DH_dom"/>
</dbReference>
<dbReference type="Gene3D" id="3.20.20.220">
    <property type="match status" value="1"/>
</dbReference>
<dbReference type="EMBL" id="FRFG01000005">
    <property type="protein sequence ID" value="SHO54542.1"/>
    <property type="molecule type" value="Genomic_DNA"/>
</dbReference>
<dbReference type="STRING" id="1117707.VQ7734_00256"/>
<dbReference type="GO" id="GO:0010133">
    <property type="term" value="P:L-proline catabolic process to L-glutamate"/>
    <property type="evidence" value="ECO:0007669"/>
    <property type="project" value="UniProtKB-UniRule"/>
</dbReference>
<reference evidence="11" key="1">
    <citation type="submission" date="2016-12" db="EMBL/GenBank/DDBJ databases">
        <authorList>
            <person name="Rodrigo-Torres L."/>
            <person name="Arahal R.D."/>
            <person name="Lucena T."/>
        </authorList>
    </citation>
    <scope>NUCLEOTIDE SEQUENCE [LARGE SCALE GENOMIC DNA]</scope>
</reference>
<dbReference type="GO" id="GO:0009898">
    <property type="term" value="C:cytoplasmic side of plasma membrane"/>
    <property type="evidence" value="ECO:0007669"/>
    <property type="project" value="TreeGrafter"/>
</dbReference>
<dbReference type="RefSeq" id="WP_073579455.1">
    <property type="nucleotide sequence ID" value="NZ_AP024898.1"/>
</dbReference>
<dbReference type="InterPro" id="IPR024089">
    <property type="entry name" value="PRODH_PutA_dom_I/II"/>
</dbReference>
<dbReference type="Pfam" id="PF01619">
    <property type="entry name" value="Pro_dh"/>
    <property type="match status" value="1"/>
</dbReference>
<keyword evidence="5" id="KW-0678">Repressor</keyword>
<feature type="domain" description="Proline dehydrogenase PutA" evidence="9">
    <location>
        <begin position="73"/>
        <end position="187"/>
    </location>
</feature>
<keyword evidence="5" id="KW-0238">DNA-binding</keyword>
<dbReference type="InterPro" id="IPR016163">
    <property type="entry name" value="Ald_DH_C"/>
</dbReference>
<dbReference type="InterPro" id="IPR005933">
    <property type="entry name" value="PutA_C"/>
</dbReference>
<dbReference type="GO" id="GO:0003677">
    <property type="term" value="F:DNA binding"/>
    <property type="evidence" value="ECO:0007669"/>
    <property type="project" value="UniProtKB-KW"/>
</dbReference>
<evidence type="ECO:0000259" key="9">
    <source>
        <dbReference type="Pfam" id="PF14850"/>
    </source>
</evidence>
<keyword evidence="2 5" id="KW-0560">Oxidoreductase</keyword>
<name>A0A1M7YPJ4_9VIBR</name>
<evidence type="ECO:0000256" key="2">
    <source>
        <dbReference type="ARBA" id="ARBA00023002"/>
    </source>
</evidence>
<evidence type="ECO:0000259" key="7">
    <source>
        <dbReference type="Pfam" id="PF00171"/>
    </source>
</evidence>
<dbReference type="InterPro" id="IPR050485">
    <property type="entry name" value="Proline_metab_enzyme"/>
</dbReference>
<comment type="catalytic activity">
    <reaction evidence="4 5">
        <text>L-glutamate 5-semialdehyde + NAD(+) + H2O = L-glutamate + NADH + 2 H(+)</text>
        <dbReference type="Rhea" id="RHEA:30235"/>
        <dbReference type="ChEBI" id="CHEBI:15377"/>
        <dbReference type="ChEBI" id="CHEBI:15378"/>
        <dbReference type="ChEBI" id="CHEBI:29985"/>
        <dbReference type="ChEBI" id="CHEBI:57540"/>
        <dbReference type="ChEBI" id="CHEBI:57945"/>
        <dbReference type="ChEBI" id="CHEBI:58066"/>
        <dbReference type="EC" id="1.2.1.88"/>
    </reaction>
</comment>
<dbReference type="Pfam" id="PF00171">
    <property type="entry name" value="Aldedh"/>
    <property type="match status" value="1"/>
</dbReference>
<protein>
    <recommendedName>
        <fullName evidence="5">Bifunctional protein PutA</fullName>
    </recommendedName>
    <domain>
        <recommendedName>
            <fullName evidence="5">Proline dehydrogenase</fullName>
            <ecNumber evidence="5">1.5.5.2</ecNumber>
        </recommendedName>
        <alternativeName>
            <fullName evidence="5">Proline oxidase</fullName>
        </alternativeName>
    </domain>
    <domain>
        <recommendedName>
            <fullName evidence="5">Delta-1-pyrroline-5-carboxylate dehydrogenase</fullName>
            <shortName evidence="5">P5C dehydrogenase</shortName>
            <ecNumber evidence="5">1.2.1.88</ecNumber>
        </recommendedName>
        <alternativeName>
            <fullName evidence="5">L-glutamate gamma-semialdehyde dehydrogenase</fullName>
        </alternativeName>
    </domain>
</protein>